<sequence length="158" mass="17632">MIFIGHAAHTRPATADTKLAVDTAPVIGQSKAKSAARQVLTDCLATAMARSRSGRLDPVRHRACRKHLARESKPNRIHARDIRLSKSMADPALRISNRQRAKKRAPPTFPPAGPTHVREISRRRQVRSYPSVACPPTKHFCYSIHGVQHRSPPQLAYR</sequence>
<dbReference type="AlphaFoldDB" id="A0A238HCI6"/>
<name>A0A238HCI6_9BURK</name>
<dbReference type="Proteomes" id="UP000198460">
    <property type="component" value="Unassembled WGS sequence"/>
</dbReference>
<dbReference type="EMBL" id="FXAN01000112">
    <property type="protein sequence ID" value="SMG02860.1"/>
    <property type="molecule type" value="Genomic_DNA"/>
</dbReference>
<gene>
    <name evidence="1" type="ORF">BSIN_4569</name>
</gene>
<evidence type="ECO:0000313" key="2">
    <source>
        <dbReference type="Proteomes" id="UP000198460"/>
    </source>
</evidence>
<accession>A0A238HCI6</accession>
<reference evidence="1 2" key="1">
    <citation type="submission" date="2017-04" db="EMBL/GenBank/DDBJ databases">
        <authorList>
            <person name="Afonso C.L."/>
            <person name="Miller P.J."/>
            <person name="Scott M.A."/>
            <person name="Spackman E."/>
            <person name="Goraichik I."/>
            <person name="Dimitrov K.M."/>
            <person name="Suarez D.L."/>
            <person name="Swayne D.E."/>
        </authorList>
    </citation>
    <scope>NUCLEOTIDE SEQUENCE [LARGE SCALE GENOMIC DNA]</scope>
    <source>
        <strain evidence="1">LMG 28154</strain>
    </source>
</reference>
<protein>
    <submittedName>
        <fullName evidence="1">Uncharacterized protein</fullName>
    </submittedName>
</protein>
<proteinExistence type="predicted"/>
<organism evidence="1 2">
    <name type="scientific">Burkholderia singularis</name>
    <dbReference type="NCBI Taxonomy" id="1503053"/>
    <lineage>
        <taxon>Bacteria</taxon>
        <taxon>Pseudomonadati</taxon>
        <taxon>Pseudomonadota</taxon>
        <taxon>Betaproteobacteria</taxon>
        <taxon>Burkholderiales</taxon>
        <taxon>Burkholderiaceae</taxon>
        <taxon>Burkholderia</taxon>
        <taxon>pseudomallei group</taxon>
    </lineage>
</organism>
<evidence type="ECO:0000313" key="1">
    <source>
        <dbReference type="EMBL" id="SMG02860.1"/>
    </source>
</evidence>